<sequence length="110" mass="13287">MFFMKISYHTLFHQTCYFSPLRQQKKKEKKRKKKKKENYWRKTALLLLLFKMNPRKFDELLSVVGLRTTTSSFRNPISVQERLAITLRFLTSGDPMTSICYLLENQQFKK</sequence>
<organism evidence="1 2">
    <name type="scientific">Stegodyphus mimosarum</name>
    <name type="common">African social velvet spider</name>
    <dbReference type="NCBI Taxonomy" id="407821"/>
    <lineage>
        <taxon>Eukaryota</taxon>
        <taxon>Metazoa</taxon>
        <taxon>Ecdysozoa</taxon>
        <taxon>Arthropoda</taxon>
        <taxon>Chelicerata</taxon>
        <taxon>Arachnida</taxon>
        <taxon>Araneae</taxon>
        <taxon>Araneomorphae</taxon>
        <taxon>Entelegynae</taxon>
        <taxon>Eresoidea</taxon>
        <taxon>Eresidae</taxon>
        <taxon>Stegodyphus</taxon>
    </lineage>
</organism>
<dbReference type="Proteomes" id="UP000054359">
    <property type="component" value="Unassembled WGS sequence"/>
</dbReference>
<dbReference type="EMBL" id="KK116951">
    <property type="protein sequence ID" value="KFM69172.1"/>
    <property type="molecule type" value="Genomic_DNA"/>
</dbReference>
<accession>A0A087TVN3</accession>
<dbReference type="AlphaFoldDB" id="A0A087TVN3"/>
<gene>
    <name evidence="1" type="ORF">X975_25473</name>
</gene>
<dbReference type="OrthoDB" id="6625330at2759"/>
<proteinExistence type="predicted"/>
<name>A0A087TVN3_STEMI</name>
<feature type="non-terminal residue" evidence="1">
    <location>
        <position position="110"/>
    </location>
</feature>
<protein>
    <submittedName>
        <fullName evidence="1">Uncharacterized protein</fullName>
    </submittedName>
</protein>
<evidence type="ECO:0000313" key="2">
    <source>
        <dbReference type="Proteomes" id="UP000054359"/>
    </source>
</evidence>
<keyword evidence="2" id="KW-1185">Reference proteome</keyword>
<reference evidence="1 2" key="1">
    <citation type="submission" date="2013-11" db="EMBL/GenBank/DDBJ databases">
        <title>Genome sequencing of Stegodyphus mimosarum.</title>
        <authorList>
            <person name="Bechsgaard J."/>
        </authorList>
    </citation>
    <scope>NUCLEOTIDE SEQUENCE [LARGE SCALE GENOMIC DNA]</scope>
</reference>
<evidence type="ECO:0000313" key="1">
    <source>
        <dbReference type="EMBL" id="KFM69172.1"/>
    </source>
</evidence>